<dbReference type="InterPro" id="IPR000175">
    <property type="entry name" value="Na/ntran_symport"/>
</dbReference>
<feature type="transmembrane region" description="Helical" evidence="6">
    <location>
        <begin position="334"/>
        <end position="357"/>
    </location>
</feature>
<dbReference type="PANTHER" id="PTHR11616:SF240">
    <property type="entry name" value="BLOATED TUBULES, ISOFORM B-RELATED"/>
    <property type="match status" value="1"/>
</dbReference>
<name>A0A0F9H547_9ZZZZ</name>
<evidence type="ECO:0000313" key="7">
    <source>
        <dbReference type="EMBL" id="KKM06204.1"/>
    </source>
</evidence>
<dbReference type="AlphaFoldDB" id="A0A0F9H547"/>
<evidence type="ECO:0008006" key="8">
    <source>
        <dbReference type="Google" id="ProtNLM"/>
    </source>
</evidence>
<feature type="transmembrane region" description="Helical" evidence="6">
    <location>
        <begin position="438"/>
        <end position="460"/>
    </location>
</feature>
<feature type="transmembrane region" description="Helical" evidence="6">
    <location>
        <begin position="235"/>
        <end position="260"/>
    </location>
</feature>
<keyword evidence="2" id="KW-0813">Transport</keyword>
<dbReference type="PANTHER" id="PTHR11616">
    <property type="entry name" value="SODIUM/CHLORIDE DEPENDENT TRANSPORTER"/>
    <property type="match status" value="1"/>
</dbReference>
<dbReference type="CDD" id="cd10334">
    <property type="entry name" value="SLC6sbd_u1"/>
    <property type="match status" value="1"/>
</dbReference>
<evidence type="ECO:0000256" key="3">
    <source>
        <dbReference type="ARBA" id="ARBA00022692"/>
    </source>
</evidence>
<keyword evidence="3 6" id="KW-0812">Transmembrane</keyword>
<dbReference type="InterPro" id="IPR037272">
    <property type="entry name" value="SNS_sf"/>
</dbReference>
<keyword evidence="5 6" id="KW-0472">Membrane</keyword>
<feature type="transmembrane region" description="Helical" evidence="6">
    <location>
        <begin position="62"/>
        <end position="92"/>
    </location>
</feature>
<evidence type="ECO:0000256" key="2">
    <source>
        <dbReference type="ARBA" id="ARBA00022448"/>
    </source>
</evidence>
<comment type="subcellular location">
    <subcellularLocation>
        <location evidence="1">Membrane</location>
        <topology evidence="1">Multi-pass membrane protein</topology>
    </subcellularLocation>
</comment>
<feature type="transmembrane region" description="Helical" evidence="6">
    <location>
        <begin position="123"/>
        <end position="144"/>
    </location>
</feature>
<gene>
    <name evidence="7" type="ORF">LCGC14_1746320</name>
</gene>
<dbReference type="GO" id="GO:0005886">
    <property type="term" value="C:plasma membrane"/>
    <property type="evidence" value="ECO:0007669"/>
    <property type="project" value="TreeGrafter"/>
</dbReference>
<organism evidence="7">
    <name type="scientific">marine sediment metagenome</name>
    <dbReference type="NCBI Taxonomy" id="412755"/>
    <lineage>
        <taxon>unclassified sequences</taxon>
        <taxon>metagenomes</taxon>
        <taxon>ecological metagenomes</taxon>
    </lineage>
</organism>
<dbReference type="Pfam" id="PF00209">
    <property type="entry name" value="SNF"/>
    <property type="match status" value="2"/>
</dbReference>
<evidence type="ECO:0000256" key="5">
    <source>
        <dbReference type="ARBA" id="ARBA00023136"/>
    </source>
</evidence>
<dbReference type="PROSITE" id="PS50267">
    <property type="entry name" value="NA_NEUROTRAN_SYMP_3"/>
    <property type="match status" value="1"/>
</dbReference>
<feature type="transmembrane region" description="Helical" evidence="6">
    <location>
        <begin position="294"/>
        <end position="322"/>
    </location>
</feature>
<feature type="transmembrane region" description="Helical" evidence="6">
    <location>
        <begin position="407"/>
        <end position="426"/>
    </location>
</feature>
<feature type="non-terminal residue" evidence="7">
    <location>
        <position position="1"/>
    </location>
</feature>
<dbReference type="SUPFAM" id="SSF161070">
    <property type="entry name" value="SNF-like"/>
    <property type="match status" value="1"/>
</dbReference>
<dbReference type="GO" id="GO:0035725">
    <property type="term" value="P:sodium ion transmembrane transport"/>
    <property type="evidence" value="ECO:0007669"/>
    <property type="project" value="TreeGrafter"/>
</dbReference>
<dbReference type="PRINTS" id="PR00176">
    <property type="entry name" value="NANEUSMPORT"/>
</dbReference>
<feature type="transmembrane region" description="Helical" evidence="6">
    <location>
        <begin position="202"/>
        <end position="223"/>
    </location>
</feature>
<keyword evidence="4 6" id="KW-1133">Transmembrane helix</keyword>
<dbReference type="NCBIfam" id="NF037979">
    <property type="entry name" value="Na_transp"/>
    <property type="match status" value="1"/>
</dbReference>
<evidence type="ECO:0000256" key="1">
    <source>
        <dbReference type="ARBA" id="ARBA00004141"/>
    </source>
</evidence>
<feature type="transmembrane region" description="Helical" evidence="6">
    <location>
        <begin position="20"/>
        <end position="41"/>
    </location>
</feature>
<comment type="caution">
    <text evidence="7">The sequence shown here is derived from an EMBL/GenBank/DDBJ whole genome shotgun (WGS) entry which is preliminary data.</text>
</comment>
<accession>A0A0F9H547</accession>
<sequence>LGNIWRFSYMTYEYGGGAFLIPYVIALITAGIPLLILEFAIGHERIGSAPLAFAKLSRHGEWIGWWAVIFVMFGIELYYTTIIAWCANYFVISFSLGWGDDPNNYFFNEFLAMSEGPSEIGGIRMPILAGLVVVWVLNWAILYRGVQRGLELANRVFMPLLFVLTAVMVFWSLTLDGAMVGIKAYLTPDFSKLKEAKVWVDAYSQIFFTLSLGFGIMIAYASYLPRKSNITRSALLIGFINSGYSIFAGFAVFAVLGFMATSQGQPISEVVDKSIGLAFVAYPKAVSLMPGGSVFGAIFFLCLFVAGMSSSISILEAFVSAMVDKFAVSRKKTVTVLSIAGFLGSIIFATKGGLFWLDIVDHFLTHYGLVAVGVLECVLVGWLFSLDTIKRHVNKISTFQLGVGWDVLIKYFIPIVLGLILLMDLIGDFKEPYGGYSWASLIAIGVGWVAITFAAAVLFAKKHWPEGKLDHAPVDD</sequence>
<evidence type="ECO:0000256" key="4">
    <source>
        <dbReference type="ARBA" id="ARBA00022989"/>
    </source>
</evidence>
<protein>
    <recommendedName>
        <fullName evidence="8">Transporter</fullName>
    </recommendedName>
</protein>
<proteinExistence type="predicted"/>
<evidence type="ECO:0000256" key="6">
    <source>
        <dbReference type="SAM" id="Phobius"/>
    </source>
</evidence>
<reference evidence="7" key="1">
    <citation type="journal article" date="2015" name="Nature">
        <title>Complex archaea that bridge the gap between prokaryotes and eukaryotes.</title>
        <authorList>
            <person name="Spang A."/>
            <person name="Saw J.H."/>
            <person name="Jorgensen S.L."/>
            <person name="Zaremba-Niedzwiedzka K."/>
            <person name="Martijn J."/>
            <person name="Lind A.E."/>
            <person name="van Eijk R."/>
            <person name="Schleper C."/>
            <person name="Guy L."/>
            <person name="Ettema T.J."/>
        </authorList>
    </citation>
    <scope>NUCLEOTIDE SEQUENCE</scope>
</reference>
<feature type="transmembrane region" description="Helical" evidence="6">
    <location>
        <begin position="156"/>
        <end position="182"/>
    </location>
</feature>
<feature type="transmembrane region" description="Helical" evidence="6">
    <location>
        <begin position="363"/>
        <end position="386"/>
    </location>
</feature>
<dbReference type="EMBL" id="LAZR01016049">
    <property type="protein sequence ID" value="KKM06204.1"/>
    <property type="molecule type" value="Genomic_DNA"/>
</dbReference>